<reference evidence="2 4" key="2">
    <citation type="submission" date="2014-10" db="EMBL/GenBank/DDBJ databases">
        <title>Paracoccus sanguinis sp. nov., isolated from clinical specimens of New York State patients.</title>
        <authorList>
            <person name="Mingle L.A."/>
            <person name="Cole J.A."/>
            <person name="Lapierre P."/>
            <person name="Musser K.A."/>
        </authorList>
    </citation>
    <scope>NUCLEOTIDE SEQUENCE [LARGE SCALE GENOMIC DNA]</scope>
    <source>
        <strain evidence="2 4">JCM 14014</strain>
    </source>
</reference>
<keyword evidence="1" id="KW-0732">Signal</keyword>
<evidence type="ECO:0000256" key="1">
    <source>
        <dbReference type="SAM" id="SignalP"/>
    </source>
</evidence>
<dbReference type="OrthoDB" id="7851055at2"/>
<name>A0A099F039_9RHOB</name>
<dbReference type="Proteomes" id="UP000029846">
    <property type="component" value="Unassembled WGS sequence"/>
</dbReference>
<evidence type="ECO:0000313" key="4">
    <source>
        <dbReference type="Proteomes" id="UP000029846"/>
    </source>
</evidence>
<dbReference type="EMBL" id="FOJO01000019">
    <property type="protein sequence ID" value="SFA58031.1"/>
    <property type="molecule type" value="Genomic_DNA"/>
</dbReference>
<proteinExistence type="predicted"/>
<accession>A0A099F039</accession>
<sequence length="205" mass="21927">MSRLNLSRAVGLAIAILATPALAQKTPQEVAAEREQWRQVCADPNPDLAAGYLQQALESGDPMARRICLRATLESENEDLRSSALRQVIGSLMLIRFNVTVPEEGGNRYIAPHLQNGLIFHATEGDPVSGRAMWSPLLANVVVDERAIGPANVFGSDIIWTGVAASSGRLHNCNLRASLAQGSQVEGQLVCDGDAPFAVTANLMD</sequence>
<dbReference type="AlphaFoldDB" id="A0A099F039"/>
<gene>
    <name evidence="2" type="ORF">IT41_13470</name>
    <name evidence="3" type="ORF">SAMN04487972_11936</name>
</gene>
<protein>
    <submittedName>
        <fullName evidence="2">Uncharacterized protein</fullName>
    </submittedName>
</protein>
<evidence type="ECO:0000313" key="5">
    <source>
        <dbReference type="Proteomes" id="UP000182312"/>
    </source>
</evidence>
<feature type="chain" id="PRO_5010409337" evidence="1">
    <location>
        <begin position="24"/>
        <end position="205"/>
    </location>
</feature>
<organism evidence="2 4">
    <name type="scientific">Paracoccus halophilus</name>
    <dbReference type="NCBI Taxonomy" id="376733"/>
    <lineage>
        <taxon>Bacteria</taxon>
        <taxon>Pseudomonadati</taxon>
        <taxon>Pseudomonadota</taxon>
        <taxon>Alphaproteobacteria</taxon>
        <taxon>Rhodobacterales</taxon>
        <taxon>Paracoccaceae</taxon>
        <taxon>Paracoccus</taxon>
    </lineage>
</organism>
<keyword evidence="4" id="KW-1185">Reference proteome</keyword>
<dbReference type="RefSeq" id="WP_036742089.1">
    <property type="nucleotide sequence ID" value="NZ_FOJO01000019.1"/>
</dbReference>
<evidence type="ECO:0000313" key="3">
    <source>
        <dbReference type="EMBL" id="SFA58031.1"/>
    </source>
</evidence>
<evidence type="ECO:0000313" key="2">
    <source>
        <dbReference type="EMBL" id="KGJ03618.1"/>
    </source>
</evidence>
<dbReference type="EMBL" id="JRKN01000019">
    <property type="protein sequence ID" value="KGJ03618.1"/>
    <property type="molecule type" value="Genomic_DNA"/>
</dbReference>
<reference evidence="2 4" key="1">
    <citation type="submission" date="2014-09" db="EMBL/GenBank/DDBJ databases">
        <authorList>
            <person name="McGinnis J.M."/>
            <person name="Wolfgang W.J."/>
        </authorList>
    </citation>
    <scope>NUCLEOTIDE SEQUENCE [LARGE SCALE GENOMIC DNA]</scope>
    <source>
        <strain evidence="2 4">JCM 14014</strain>
    </source>
</reference>
<dbReference type="Proteomes" id="UP000182312">
    <property type="component" value="Unassembled WGS sequence"/>
</dbReference>
<feature type="signal peptide" evidence="1">
    <location>
        <begin position="1"/>
        <end position="23"/>
    </location>
</feature>
<reference evidence="3 5" key="3">
    <citation type="submission" date="2016-10" db="EMBL/GenBank/DDBJ databases">
        <authorList>
            <person name="de Groot N.N."/>
        </authorList>
    </citation>
    <scope>NUCLEOTIDE SEQUENCE [LARGE SCALE GENOMIC DNA]</scope>
    <source>
        <strain evidence="3 5">CGMCC 1.6117</strain>
    </source>
</reference>